<proteinExistence type="predicted"/>
<dbReference type="AlphaFoldDB" id="A0AAW7XK74"/>
<dbReference type="SUPFAM" id="SSF51735">
    <property type="entry name" value="NAD(P)-binding Rossmann-fold domains"/>
    <property type="match status" value="1"/>
</dbReference>
<accession>A0AAW7XK74</accession>
<gene>
    <name evidence="2" type="ORF">Q4490_11200</name>
</gene>
<organism evidence="2 3">
    <name type="scientific">Neptunomonas phycophila</name>
    <dbReference type="NCBI Taxonomy" id="1572645"/>
    <lineage>
        <taxon>Bacteria</taxon>
        <taxon>Pseudomonadati</taxon>
        <taxon>Pseudomonadota</taxon>
        <taxon>Gammaproteobacteria</taxon>
        <taxon>Oceanospirillales</taxon>
        <taxon>Oceanospirillaceae</taxon>
        <taxon>Neptunomonas</taxon>
    </lineage>
</organism>
<dbReference type="SMART" id="SM00881">
    <property type="entry name" value="CoA_binding"/>
    <property type="match status" value="1"/>
</dbReference>
<dbReference type="Proteomes" id="UP001169862">
    <property type="component" value="Unassembled WGS sequence"/>
</dbReference>
<comment type="caution">
    <text evidence="2">The sequence shown here is derived from an EMBL/GenBank/DDBJ whole genome shotgun (WGS) entry which is preliminary data.</text>
</comment>
<evidence type="ECO:0000313" key="3">
    <source>
        <dbReference type="Proteomes" id="UP001169862"/>
    </source>
</evidence>
<dbReference type="PANTHER" id="PTHR33303:SF2">
    <property type="entry name" value="COA-BINDING DOMAIN-CONTAINING PROTEIN"/>
    <property type="match status" value="1"/>
</dbReference>
<dbReference type="InterPro" id="IPR036291">
    <property type="entry name" value="NAD(P)-bd_dom_sf"/>
</dbReference>
<feature type="domain" description="CoA-binding" evidence="1">
    <location>
        <begin position="11"/>
        <end position="105"/>
    </location>
</feature>
<dbReference type="Gene3D" id="3.40.50.720">
    <property type="entry name" value="NAD(P)-binding Rossmann-like Domain"/>
    <property type="match status" value="1"/>
</dbReference>
<dbReference type="RefSeq" id="WP_303550609.1">
    <property type="nucleotide sequence ID" value="NZ_JAUOPG010000007.1"/>
</dbReference>
<protein>
    <submittedName>
        <fullName evidence="2">CoA-binding protein</fullName>
    </submittedName>
</protein>
<evidence type="ECO:0000313" key="2">
    <source>
        <dbReference type="EMBL" id="MDO6454126.1"/>
    </source>
</evidence>
<sequence length="140" mass="15094">MSDSETIRQVLENTKTIALVGASPKPHRASYQVMQYLMHQGYDVYPINPLKAGDTILGRSVVSTLDEVPVAIDMVDVFRNSVDAGDVVDDAIRVGAKSVWLQLGVINEPAEERAIEAGLAVVMDHCPAIEIPKLGIAPVT</sequence>
<reference evidence="2" key="1">
    <citation type="submission" date="2023-07" db="EMBL/GenBank/DDBJ databases">
        <title>Genome content predicts the carbon catabolic preferences of heterotrophic bacteria.</title>
        <authorList>
            <person name="Gralka M."/>
        </authorList>
    </citation>
    <scope>NUCLEOTIDE SEQUENCE</scope>
    <source>
        <strain evidence="2">I2M16</strain>
    </source>
</reference>
<dbReference type="Pfam" id="PF13380">
    <property type="entry name" value="CoA_binding_2"/>
    <property type="match status" value="1"/>
</dbReference>
<dbReference type="InterPro" id="IPR003781">
    <property type="entry name" value="CoA-bd"/>
</dbReference>
<name>A0AAW7XK74_9GAMM</name>
<dbReference type="PANTHER" id="PTHR33303">
    <property type="entry name" value="CYTOPLASMIC PROTEIN-RELATED"/>
    <property type="match status" value="1"/>
</dbReference>
<evidence type="ECO:0000259" key="1">
    <source>
        <dbReference type="SMART" id="SM00881"/>
    </source>
</evidence>
<dbReference type="EMBL" id="JAUOPG010000007">
    <property type="protein sequence ID" value="MDO6454126.1"/>
    <property type="molecule type" value="Genomic_DNA"/>
</dbReference>